<dbReference type="EC" id="2.7.11.1" evidence="3"/>
<evidence type="ECO:0000256" key="6">
    <source>
        <dbReference type="ARBA" id="ARBA00022527"/>
    </source>
</evidence>
<keyword evidence="6" id="KW-0723">Serine/threonine-protein kinase</keyword>
<comment type="catalytic activity">
    <reaction evidence="13">
        <text>L-threonyl-[protein] + ATP = O-phospho-L-threonyl-[protein] + ADP + H(+)</text>
        <dbReference type="Rhea" id="RHEA:46608"/>
        <dbReference type="Rhea" id="RHEA-COMP:11060"/>
        <dbReference type="Rhea" id="RHEA-COMP:11605"/>
        <dbReference type="ChEBI" id="CHEBI:15378"/>
        <dbReference type="ChEBI" id="CHEBI:30013"/>
        <dbReference type="ChEBI" id="CHEBI:30616"/>
        <dbReference type="ChEBI" id="CHEBI:61977"/>
        <dbReference type="ChEBI" id="CHEBI:456216"/>
        <dbReference type="EC" id="2.7.11.1"/>
    </reaction>
</comment>
<name>A0ABY6UMH6_BIOOC</name>
<evidence type="ECO:0000256" key="2">
    <source>
        <dbReference type="ARBA" id="ARBA00011534"/>
    </source>
</evidence>
<dbReference type="Gene3D" id="1.10.510.10">
    <property type="entry name" value="Transferase(Phosphotransferase) domain 1"/>
    <property type="match status" value="1"/>
</dbReference>
<dbReference type="InterPro" id="IPR017441">
    <property type="entry name" value="Protein_kinase_ATP_BS"/>
</dbReference>
<evidence type="ECO:0000259" key="16">
    <source>
        <dbReference type="PROSITE" id="PS50011"/>
    </source>
</evidence>
<dbReference type="InterPro" id="IPR011009">
    <property type="entry name" value="Kinase-like_dom_sf"/>
</dbReference>
<gene>
    <name evidence="17" type="ORF">CLO192961_LOCUS315819</name>
</gene>
<comment type="function">
    <text evidence="1">Component of the EKC/KEOPS complex that is required for the formation of a threonylcarbamoyl group on adenosine at position 37 (t(6)A37) in tRNAs that read codons beginning with adenine. The complex is probably involved in the transfer of the threonylcarbamoyl moiety of threonylcarbamoyl-AMP (TC-AMP) to the N6 group of A37. BUD32 has ATPase activity in the context of the EKC/KEOPS complex and likely plays a supporting role to the catalytic subunit KAE1. The EKC/KEOPS complex also promotes both telomere uncapping and telomere elongation. The complex is required for efficient recruitment of transcriptional coactivators.</text>
</comment>
<dbReference type="PROSITE" id="PS00107">
    <property type="entry name" value="PROTEIN_KINASE_ATP"/>
    <property type="match status" value="1"/>
</dbReference>
<dbReference type="InterPro" id="IPR008266">
    <property type="entry name" value="Tyr_kinase_AS"/>
</dbReference>
<protein>
    <recommendedName>
        <fullName evidence="5">EKC/KEOPS complex subunit BUD32</fullName>
        <ecNumber evidence="3">2.7.11.1</ecNumber>
    </recommendedName>
    <alternativeName>
        <fullName evidence="11 12">Atypical Serine/threonine protein kinase BUD32</fullName>
    </alternativeName>
    <alternativeName>
        <fullName evidence="4">EKC/KEOPS complex subunit bud32</fullName>
    </alternativeName>
</protein>
<dbReference type="Proteomes" id="UP000766486">
    <property type="component" value="Unassembled WGS sequence"/>
</dbReference>
<evidence type="ECO:0000256" key="7">
    <source>
        <dbReference type="ARBA" id="ARBA00022679"/>
    </source>
</evidence>
<dbReference type="InterPro" id="IPR051334">
    <property type="entry name" value="SRPK"/>
</dbReference>
<proteinExistence type="predicted"/>
<evidence type="ECO:0000256" key="8">
    <source>
        <dbReference type="ARBA" id="ARBA00022741"/>
    </source>
</evidence>
<feature type="domain" description="Protein kinase" evidence="16">
    <location>
        <begin position="47"/>
        <end position="465"/>
    </location>
</feature>
<comment type="catalytic activity">
    <reaction evidence="14">
        <text>L-seryl-[protein] + ATP = O-phospho-L-seryl-[protein] + ADP + H(+)</text>
        <dbReference type="Rhea" id="RHEA:17989"/>
        <dbReference type="Rhea" id="RHEA-COMP:9863"/>
        <dbReference type="Rhea" id="RHEA-COMP:11604"/>
        <dbReference type="ChEBI" id="CHEBI:15378"/>
        <dbReference type="ChEBI" id="CHEBI:29999"/>
        <dbReference type="ChEBI" id="CHEBI:30616"/>
        <dbReference type="ChEBI" id="CHEBI:83421"/>
        <dbReference type="ChEBI" id="CHEBI:456216"/>
        <dbReference type="EC" id="2.7.11.1"/>
    </reaction>
</comment>
<evidence type="ECO:0000256" key="14">
    <source>
        <dbReference type="ARBA" id="ARBA00048679"/>
    </source>
</evidence>
<dbReference type="Gene3D" id="3.30.200.20">
    <property type="entry name" value="Phosphorylase Kinase, domain 1"/>
    <property type="match status" value="1"/>
</dbReference>
<dbReference type="PANTHER" id="PTHR47634:SF9">
    <property type="entry name" value="PROTEIN KINASE DOMAIN-CONTAINING PROTEIN-RELATED"/>
    <property type="match status" value="1"/>
</dbReference>
<dbReference type="Pfam" id="PF00069">
    <property type="entry name" value="Pkinase"/>
    <property type="match status" value="2"/>
</dbReference>
<evidence type="ECO:0000256" key="11">
    <source>
        <dbReference type="ARBA" id="ARBA00030980"/>
    </source>
</evidence>
<evidence type="ECO:0000256" key="5">
    <source>
        <dbReference type="ARBA" id="ARBA00019973"/>
    </source>
</evidence>
<evidence type="ECO:0000256" key="15">
    <source>
        <dbReference type="PROSITE-ProRule" id="PRU10141"/>
    </source>
</evidence>
<accession>A0ABY6UMH6</accession>
<sequence>MTLSDSESVRSTRFLPTTLGEVEDAERYENGGYHPVFLGDLYDGGRYRVVHKLGSGGFSVVWLAHDAALHTYVALKMVMADHSAEIEAKTTHSHQLLSPFQADERFATYLRFFHIEGPNGRHLCLVLPVLGPSLYELSHDRESRMSPWLARRVSLQVANALADLHSKGLVHGDFTPQNIVLRLQGVDFGAMSDADVYRLFGEPKIEPLETENGDAPGPEAPRSMVGKVDFFTSGRDMFSNDICLIDFDQSFVSGDPPEKLLGTPAEWLAPEVAAGRHAGQASDVWALGVTIMRVRQGDSLFARCDFSTPWHVLQIAMSAFGELPPSWGSLYFDYDGNPTRPQNPEAGEFKEGTAEHSLTEWVDSIWDHPGSLDETKGLPQPPGDQGYVPPPYPKDLASKFWKPGSVRVNGLYLGFYDDDVEQVVAGLPKISPHEASLLRDLLSKIFELEPSKRPTARELVDHPWFRYDHQAPLLASVEQ</sequence>
<keyword evidence="8 15" id="KW-0547">Nucleotide-binding</keyword>
<dbReference type="PROSITE" id="PS50011">
    <property type="entry name" value="PROTEIN_KINASE_DOM"/>
    <property type="match status" value="1"/>
</dbReference>
<evidence type="ECO:0000256" key="13">
    <source>
        <dbReference type="ARBA" id="ARBA00047899"/>
    </source>
</evidence>
<evidence type="ECO:0000313" key="18">
    <source>
        <dbReference type="Proteomes" id="UP000766486"/>
    </source>
</evidence>
<dbReference type="EMBL" id="CABFNS010000837">
    <property type="protein sequence ID" value="VUC31965.1"/>
    <property type="molecule type" value="Genomic_DNA"/>
</dbReference>
<evidence type="ECO:0000256" key="9">
    <source>
        <dbReference type="ARBA" id="ARBA00022777"/>
    </source>
</evidence>
<reference evidence="17 18" key="1">
    <citation type="submission" date="2019-06" db="EMBL/GenBank/DDBJ databases">
        <authorList>
            <person name="Broberg M."/>
        </authorList>
    </citation>
    <scope>NUCLEOTIDE SEQUENCE [LARGE SCALE GENOMIC DNA]</scope>
</reference>
<evidence type="ECO:0000256" key="4">
    <source>
        <dbReference type="ARBA" id="ARBA00013948"/>
    </source>
</evidence>
<keyword evidence="7" id="KW-0808">Transferase</keyword>
<feature type="binding site" evidence="15">
    <location>
        <position position="76"/>
    </location>
    <ligand>
        <name>ATP</name>
        <dbReference type="ChEBI" id="CHEBI:30616"/>
    </ligand>
</feature>
<dbReference type="InterPro" id="IPR000719">
    <property type="entry name" value="Prot_kinase_dom"/>
</dbReference>
<evidence type="ECO:0000256" key="10">
    <source>
        <dbReference type="ARBA" id="ARBA00022840"/>
    </source>
</evidence>
<keyword evidence="10 15" id="KW-0067">ATP-binding</keyword>
<evidence type="ECO:0000256" key="1">
    <source>
        <dbReference type="ARBA" id="ARBA00003747"/>
    </source>
</evidence>
<dbReference type="PROSITE" id="PS00109">
    <property type="entry name" value="PROTEIN_KINASE_TYR"/>
    <property type="match status" value="1"/>
</dbReference>
<organism evidence="17 18">
    <name type="scientific">Bionectria ochroleuca</name>
    <name type="common">Gliocladium roseum</name>
    <dbReference type="NCBI Taxonomy" id="29856"/>
    <lineage>
        <taxon>Eukaryota</taxon>
        <taxon>Fungi</taxon>
        <taxon>Dikarya</taxon>
        <taxon>Ascomycota</taxon>
        <taxon>Pezizomycotina</taxon>
        <taxon>Sordariomycetes</taxon>
        <taxon>Hypocreomycetidae</taxon>
        <taxon>Hypocreales</taxon>
        <taxon>Bionectriaceae</taxon>
        <taxon>Clonostachys</taxon>
    </lineage>
</organism>
<evidence type="ECO:0000256" key="3">
    <source>
        <dbReference type="ARBA" id="ARBA00012513"/>
    </source>
</evidence>
<comment type="subunit">
    <text evidence="2">Component of the EKC/KEOPS complex composed of at least BUD32, CGI121, GON7, KAE1 and PCC1; the whole complex dimerizes.</text>
</comment>
<dbReference type="PANTHER" id="PTHR47634">
    <property type="entry name" value="PROTEIN KINASE DOMAIN-CONTAINING PROTEIN-RELATED"/>
    <property type="match status" value="1"/>
</dbReference>
<evidence type="ECO:0000256" key="12">
    <source>
        <dbReference type="ARBA" id="ARBA00033194"/>
    </source>
</evidence>
<comment type="caution">
    <text evidence="17">The sequence shown here is derived from an EMBL/GenBank/DDBJ whole genome shotgun (WGS) entry which is preliminary data.</text>
</comment>
<keyword evidence="9" id="KW-0418">Kinase</keyword>
<dbReference type="SMART" id="SM00220">
    <property type="entry name" value="S_TKc"/>
    <property type="match status" value="1"/>
</dbReference>
<evidence type="ECO:0000313" key="17">
    <source>
        <dbReference type="EMBL" id="VUC31965.1"/>
    </source>
</evidence>
<keyword evidence="18" id="KW-1185">Reference proteome</keyword>
<dbReference type="SUPFAM" id="SSF56112">
    <property type="entry name" value="Protein kinase-like (PK-like)"/>
    <property type="match status" value="1"/>
</dbReference>